<accession>A0AAE0HHP3</accession>
<dbReference type="EMBL" id="JAUEPN010000004">
    <property type="protein sequence ID" value="KAK3296519.1"/>
    <property type="molecule type" value="Genomic_DNA"/>
</dbReference>
<evidence type="ECO:0000313" key="2">
    <source>
        <dbReference type="EMBL" id="KAK3296519.1"/>
    </source>
</evidence>
<organism evidence="2 3">
    <name type="scientific">Chaetomium fimeti</name>
    <dbReference type="NCBI Taxonomy" id="1854472"/>
    <lineage>
        <taxon>Eukaryota</taxon>
        <taxon>Fungi</taxon>
        <taxon>Dikarya</taxon>
        <taxon>Ascomycota</taxon>
        <taxon>Pezizomycotina</taxon>
        <taxon>Sordariomycetes</taxon>
        <taxon>Sordariomycetidae</taxon>
        <taxon>Sordariales</taxon>
        <taxon>Chaetomiaceae</taxon>
        <taxon>Chaetomium</taxon>
    </lineage>
</organism>
<evidence type="ECO:0000313" key="3">
    <source>
        <dbReference type="Proteomes" id="UP001278766"/>
    </source>
</evidence>
<keyword evidence="3" id="KW-1185">Reference proteome</keyword>
<dbReference type="AlphaFoldDB" id="A0AAE0HHP3"/>
<proteinExistence type="predicted"/>
<reference evidence="2" key="2">
    <citation type="submission" date="2023-06" db="EMBL/GenBank/DDBJ databases">
        <authorList>
            <consortium name="Lawrence Berkeley National Laboratory"/>
            <person name="Haridas S."/>
            <person name="Hensen N."/>
            <person name="Bonometti L."/>
            <person name="Westerberg I."/>
            <person name="Brannstrom I.O."/>
            <person name="Guillou S."/>
            <person name="Cros-Aarteil S."/>
            <person name="Calhoun S."/>
            <person name="Kuo A."/>
            <person name="Mondo S."/>
            <person name="Pangilinan J."/>
            <person name="Riley R."/>
            <person name="Labutti K."/>
            <person name="Andreopoulos B."/>
            <person name="Lipzen A."/>
            <person name="Chen C."/>
            <person name="Yanf M."/>
            <person name="Daum C."/>
            <person name="Ng V."/>
            <person name="Clum A."/>
            <person name="Steindorff A."/>
            <person name="Ohm R."/>
            <person name="Martin F."/>
            <person name="Silar P."/>
            <person name="Natvig D."/>
            <person name="Lalanne C."/>
            <person name="Gautier V."/>
            <person name="Ament-Velasquez S.L."/>
            <person name="Kruys A."/>
            <person name="Hutchinson M.I."/>
            <person name="Powell A.J."/>
            <person name="Barry K."/>
            <person name="Miller A.N."/>
            <person name="Grigoriev I.V."/>
            <person name="Debuchy R."/>
            <person name="Gladieux P."/>
            <person name="Thoren M.H."/>
            <person name="Johannesson H."/>
        </authorList>
    </citation>
    <scope>NUCLEOTIDE SEQUENCE</scope>
    <source>
        <strain evidence="2">CBS 168.71</strain>
    </source>
</reference>
<dbReference type="GeneID" id="87835722"/>
<gene>
    <name evidence="2" type="ORF">B0H64DRAFT_171562</name>
</gene>
<dbReference type="Proteomes" id="UP001278766">
    <property type="component" value="Unassembled WGS sequence"/>
</dbReference>
<reference evidence="2" key="1">
    <citation type="journal article" date="2023" name="Mol. Phylogenet. Evol.">
        <title>Genome-scale phylogeny and comparative genomics of the fungal order Sordariales.</title>
        <authorList>
            <person name="Hensen N."/>
            <person name="Bonometti L."/>
            <person name="Westerberg I."/>
            <person name="Brannstrom I.O."/>
            <person name="Guillou S."/>
            <person name="Cros-Aarteil S."/>
            <person name="Calhoun S."/>
            <person name="Haridas S."/>
            <person name="Kuo A."/>
            <person name="Mondo S."/>
            <person name="Pangilinan J."/>
            <person name="Riley R."/>
            <person name="LaButti K."/>
            <person name="Andreopoulos B."/>
            <person name="Lipzen A."/>
            <person name="Chen C."/>
            <person name="Yan M."/>
            <person name="Daum C."/>
            <person name="Ng V."/>
            <person name="Clum A."/>
            <person name="Steindorff A."/>
            <person name="Ohm R.A."/>
            <person name="Martin F."/>
            <person name="Silar P."/>
            <person name="Natvig D.O."/>
            <person name="Lalanne C."/>
            <person name="Gautier V."/>
            <person name="Ament-Velasquez S.L."/>
            <person name="Kruys A."/>
            <person name="Hutchinson M.I."/>
            <person name="Powell A.J."/>
            <person name="Barry K."/>
            <person name="Miller A.N."/>
            <person name="Grigoriev I.V."/>
            <person name="Debuchy R."/>
            <person name="Gladieux P."/>
            <person name="Hiltunen Thoren M."/>
            <person name="Johannesson H."/>
        </authorList>
    </citation>
    <scope>NUCLEOTIDE SEQUENCE</scope>
    <source>
        <strain evidence="2">CBS 168.71</strain>
    </source>
</reference>
<protein>
    <submittedName>
        <fullName evidence="2">Uncharacterized protein</fullName>
    </submittedName>
</protein>
<sequence>MANNQLSQVEVAARGMDLLTAIFNSPGSRVVANIARWLGREGVDEEELGLCLEQSAGLVYGNDNCEDFYKTVTLQPPITKIAKDFVSQGTSGSLGGQMAAHPHLRWLTSTVAGLFQFHSEHFIHATILAFIIQANQNPGELLSETKAKHDTRGVTMKRVLRKLVDSVWFYVVNSATARSGISNVLPLPNGLDDVCENGHYLKAFELGSCLARIRTAVQNGGEIVIESMYLIKDLIWWLWYHFTGNLTVVVGGKILEDKPGESAEGVALSRIEVRIRKSCPRGTCDTLADPRSSENIVRVRVAVAGKAQDLFETTTYNCGDPLLWDRGAAVRTELYDVPFTRRRDREIPSVDYETLGIRTRATAVIIVSRLLDLPVSGTFNRLPSLAFAVQVKPEDKKGPRESRRTLRVMDLVTRSPSILNMGWDCPEKNTAAVFEAPPRGRRGGAFYINGARVPELPTQRREHFSTTDVEASLCCYPILKDLADSVREVCKCMWCRRRNPDSRLVGRAIFDKGCLRRKVFMGVLQLVAHAIADCFGCEDASPLPPDAEDLGVLDILSAVIHGVVIWNDWFAVASRVFLGCPDLIETQSPEDAYQRPRLAIQYGGLATLAPWLDMSADLRSIKPFSMQRVKGRIGVLRGDGTSEAGGVSIQSVEGSFAMIESRHTEAIESQGDRVQGSTEGATPECVAPSDPHTTLETDMILVPEEKSRYELWLRVRTKQHSRLIDPSSAIRALSRLLGIQDRCLHLVDETSQPGDRIAGAVQAGSFDQVLGTWGSESSLSRSITSVQDIFCGLSPVCDSHLRLNITASLTLPHEKLLACEKACVVCRSKEKDAIVEMMNRSGRNVVSTSAFVIYVSKHVLEGRHHAGAPIEWGHGHNSVTGM</sequence>
<name>A0AAE0HHP3_9PEZI</name>
<feature type="region of interest" description="Disordered" evidence="1">
    <location>
        <begin position="667"/>
        <end position="692"/>
    </location>
</feature>
<dbReference type="RefSeq" id="XP_062660033.1">
    <property type="nucleotide sequence ID" value="XM_062798774.1"/>
</dbReference>
<evidence type="ECO:0000256" key="1">
    <source>
        <dbReference type="SAM" id="MobiDB-lite"/>
    </source>
</evidence>
<comment type="caution">
    <text evidence="2">The sequence shown here is derived from an EMBL/GenBank/DDBJ whole genome shotgun (WGS) entry which is preliminary data.</text>
</comment>